<keyword evidence="2" id="KW-0413">Isomerase</keyword>
<dbReference type="GO" id="GO:0000455">
    <property type="term" value="P:enzyme-directed rRNA pseudouridine synthesis"/>
    <property type="evidence" value="ECO:0007669"/>
    <property type="project" value="UniProtKB-ARBA"/>
</dbReference>
<evidence type="ECO:0000259" key="5">
    <source>
        <dbReference type="Pfam" id="PF01479"/>
    </source>
</evidence>
<dbReference type="Pfam" id="PF00849">
    <property type="entry name" value="PseudoU_synth_2"/>
    <property type="match status" value="1"/>
</dbReference>
<dbReference type="Gene3D" id="3.10.290.10">
    <property type="entry name" value="RNA-binding S4 domain"/>
    <property type="match status" value="1"/>
</dbReference>
<dbReference type="InterPro" id="IPR000748">
    <property type="entry name" value="PsdUridine_synth_RsuA/RluB/E/F"/>
</dbReference>
<feature type="domain" description="RNA-binding S4" evidence="5">
    <location>
        <begin position="2"/>
        <end position="25"/>
    </location>
</feature>
<dbReference type="EMBL" id="PFNG01000242">
    <property type="protein sequence ID" value="PIZ35413.1"/>
    <property type="molecule type" value="Genomic_DNA"/>
</dbReference>
<evidence type="ECO:0000256" key="2">
    <source>
        <dbReference type="ARBA" id="ARBA00023235"/>
    </source>
</evidence>
<dbReference type="FunFam" id="3.30.70.1560:FF:000001">
    <property type="entry name" value="Pseudouridine synthase"/>
    <property type="match status" value="1"/>
</dbReference>
<evidence type="ECO:0000313" key="6">
    <source>
        <dbReference type="EMBL" id="PIZ35413.1"/>
    </source>
</evidence>
<evidence type="ECO:0000259" key="4">
    <source>
        <dbReference type="Pfam" id="PF00849"/>
    </source>
</evidence>
<evidence type="ECO:0000313" key="7">
    <source>
        <dbReference type="Proteomes" id="UP000230956"/>
    </source>
</evidence>
<dbReference type="AlphaFoldDB" id="A0A2M7T5E6"/>
<comment type="caution">
    <text evidence="6">The sequence shown here is derived from an EMBL/GenBank/DDBJ whole genome shotgun (WGS) entry which is preliminary data.</text>
</comment>
<dbReference type="SUPFAM" id="SSF55174">
    <property type="entry name" value="Alpha-L RNA-binding motif"/>
    <property type="match status" value="1"/>
</dbReference>
<dbReference type="SUPFAM" id="SSF55120">
    <property type="entry name" value="Pseudouridine synthase"/>
    <property type="match status" value="1"/>
</dbReference>
<dbReference type="Gene3D" id="3.30.70.1560">
    <property type="entry name" value="Alpha-L RNA-binding motif"/>
    <property type="match status" value="1"/>
</dbReference>
<dbReference type="GO" id="GO:0003723">
    <property type="term" value="F:RNA binding"/>
    <property type="evidence" value="ECO:0007669"/>
    <property type="project" value="UniProtKB-KW"/>
</dbReference>
<dbReference type="InterPro" id="IPR020103">
    <property type="entry name" value="PsdUridine_synth_cat_dom_sf"/>
</dbReference>
<dbReference type="Proteomes" id="UP000230956">
    <property type="component" value="Unassembled WGS sequence"/>
</dbReference>
<dbReference type="GO" id="GO:0120159">
    <property type="term" value="F:rRNA pseudouridine synthase activity"/>
    <property type="evidence" value="ECO:0007669"/>
    <property type="project" value="UniProtKB-ARBA"/>
</dbReference>
<dbReference type="RefSeq" id="WP_286977486.1">
    <property type="nucleotide sequence ID" value="NZ_PFNG01000242.1"/>
</dbReference>
<dbReference type="InterPro" id="IPR036986">
    <property type="entry name" value="S4_RNA-bd_sf"/>
</dbReference>
<organism evidence="6 7">
    <name type="scientific">Candidatus Aquicultor secundus</name>
    <dbReference type="NCBI Taxonomy" id="1973895"/>
    <lineage>
        <taxon>Bacteria</taxon>
        <taxon>Bacillati</taxon>
        <taxon>Actinomycetota</taxon>
        <taxon>Candidatus Aquicultoria</taxon>
        <taxon>Candidatus Aquicultorales</taxon>
        <taxon>Candidatus Aquicultoraceae</taxon>
        <taxon>Candidatus Aquicultor</taxon>
    </lineage>
</organism>
<proteinExistence type="inferred from homology"/>
<sequence length="221" mass="24742">EDLIKEGRVKVNGHVVTELGTKVNPIKDVVEVNDKPVRVKEEKLYLMLNKPAGFITSVTDKFGRPTVIDLLGGVSDRVFPVGRLDFDTEGLLFLINDGELAFRLTHPRYKVKKSYIAEVEGHPSNSSLAKLRKGIVLEDGITAPAEISAIKETMTSTFLNVAIHEGRKRQIRRMFQKIGHTVIFLKRVAVDGVLLDKLPVGNFRSLTPREIESLYKAVRLI</sequence>
<dbReference type="PANTHER" id="PTHR47683:SF2">
    <property type="entry name" value="RNA-BINDING S4 DOMAIN-CONTAINING PROTEIN"/>
    <property type="match status" value="1"/>
</dbReference>
<dbReference type="Pfam" id="PF01479">
    <property type="entry name" value="S4"/>
    <property type="match status" value="1"/>
</dbReference>
<dbReference type="InterPro" id="IPR006145">
    <property type="entry name" value="PsdUridine_synth_RsuA/RluA"/>
</dbReference>
<dbReference type="Gene3D" id="3.30.70.580">
    <property type="entry name" value="Pseudouridine synthase I, catalytic domain, N-terminal subdomain"/>
    <property type="match status" value="1"/>
</dbReference>
<feature type="non-terminal residue" evidence="6">
    <location>
        <position position="1"/>
    </location>
</feature>
<name>A0A2M7T5E6_9ACTN</name>
<dbReference type="InterPro" id="IPR042092">
    <property type="entry name" value="PsdUridine_s_RsuA/RluB/E/F_cat"/>
</dbReference>
<dbReference type="InterPro" id="IPR002942">
    <property type="entry name" value="S4_RNA-bd"/>
</dbReference>
<dbReference type="CDD" id="cd00165">
    <property type="entry name" value="S4"/>
    <property type="match status" value="1"/>
</dbReference>
<comment type="similarity">
    <text evidence="1">Belongs to the pseudouridine synthase RsuA family.</text>
</comment>
<evidence type="ECO:0000256" key="1">
    <source>
        <dbReference type="ARBA" id="ARBA00008348"/>
    </source>
</evidence>
<accession>A0A2M7T5E6</accession>
<dbReference type="PROSITE" id="PS50889">
    <property type="entry name" value="S4"/>
    <property type="match status" value="1"/>
</dbReference>
<protein>
    <submittedName>
        <fullName evidence="6">Pseudouridine synthase</fullName>
    </submittedName>
</protein>
<dbReference type="GO" id="GO:0005829">
    <property type="term" value="C:cytosol"/>
    <property type="evidence" value="ECO:0007669"/>
    <property type="project" value="UniProtKB-ARBA"/>
</dbReference>
<reference evidence="7" key="1">
    <citation type="submission" date="2017-09" db="EMBL/GenBank/DDBJ databases">
        <title>Depth-based differentiation of microbial function through sediment-hosted aquifers and enrichment of novel symbionts in the deep terrestrial subsurface.</title>
        <authorList>
            <person name="Probst A.J."/>
            <person name="Ladd B."/>
            <person name="Jarett J.K."/>
            <person name="Geller-Mcgrath D.E."/>
            <person name="Sieber C.M.K."/>
            <person name="Emerson J.B."/>
            <person name="Anantharaman K."/>
            <person name="Thomas B.C."/>
            <person name="Malmstrom R."/>
            <person name="Stieglmeier M."/>
            <person name="Klingl A."/>
            <person name="Woyke T."/>
            <person name="Ryan C.M."/>
            <person name="Banfield J.F."/>
        </authorList>
    </citation>
    <scope>NUCLEOTIDE SEQUENCE [LARGE SCALE GENOMIC DNA]</scope>
</reference>
<dbReference type="InterPro" id="IPR050343">
    <property type="entry name" value="RsuA_PseudoU_synthase"/>
</dbReference>
<dbReference type="CDD" id="cd02870">
    <property type="entry name" value="PseudoU_synth_RsuA_like"/>
    <property type="match status" value="1"/>
</dbReference>
<keyword evidence="3" id="KW-0694">RNA-binding</keyword>
<dbReference type="InterPro" id="IPR020094">
    <property type="entry name" value="TruA/RsuA/RluB/E/F_N"/>
</dbReference>
<dbReference type="NCBIfam" id="TIGR00093">
    <property type="entry name" value="pseudouridine synthase"/>
    <property type="match status" value="1"/>
</dbReference>
<feature type="domain" description="Pseudouridine synthase RsuA/RluA-like" evidence="4">
    <location>
        <begin position="45"/>
        <end position="176"/>
    </location>
</feature>
<evidence type="ECO:0000256" key="3">
    <source>
        <dbReference type="PROSITE-ProRule" id="PRU00182"/>
    </source>
</evidence>
<gene>
    <name evidence="6" type="ORF">COY37_10415</name>
</gene>
<dbReference type="PANTHER" id="PTHR47683">
    <property type="entry name" value="PSEUDOURIDINE SYNTHASE FAMILY PROTEIN-RELATED"/>
    <property type="match status" value="1"/>
</dbReference>